<comment type="similarity">
    <text evidence="3 11">Belongs to the ATP phosphoribosyltransferase family. Long subfamily.</text>
</comment>
<dbReference type="EMBL" id="JAEVLS010000002">
    <property type="protein sequence ID" value="MBM0105700.1"/>
    <property type="molecule type" value="Genomic_DNA"/>
</dbReference>
<dbReference type="Gene3D" id="3.40.190.10">
    <property type="entry name" value="Periplasmic binding protein-like II"/>
    <property type="match status" value="2"/>
</dbReference>
<dbReference type="InterPro" id="IPR020621">
    <property type="entry name" value="ATP-PRT_HisG_long"/>
</dbReference>
<reference evidence="14 15" key="1">
    <citation type="journal article" date="2021" name="Int. J. Syst. Evol. Microbiol.">
        <title>Steroidobacter gossypii sp. nov., isolated from soil of cotton cropping field.</title>
        <authorList>
            <person name="Huang R."/>
            <person name="Yang S."/>
            <person name="Zhen C."/>
            <person name="Liu W."/>
        </authorList>
    </citation>
    <scope>NUCLEOTIDE SEQUENCE [LARGE SCALE GENOMIC DNA]</scope>
    <source>
        <strain evidence="14 15">S1-65</strain>
    </source>
</reference>
<keyword evidence="6 11" id="KW-0028">Amino-acid biosynthesis</keyword>
<evidence type="ECO:0000256" key="5">
    <source>
        <dbReference type="ARBA" id="ARBA00020998"/>
    </source>
</evidence>
<evidence type="ECO:0000256" key="1">
    <source>
        <dbReference type="ARBA" id="ARBA00000915"/>
    </source>
</evidence>
<dbReference type="InterPro" id="IPR001348">
    <property type="entry name" value="ATP_PRibTrfase_HisG"/>
</dbReference>
<comment type="catalytic activity">
    <reaction evidence="1 11">
        <text>1-(5-phospho-beta-D-ribosyl)-ATP + diphosphate = 5-phospho-alpha-D-ribose 1-diphosphate + ATP</text>
        <dbReference type="Rhea" id="RHEA:18473"/>
        <dbReference type="ChEBI" id="CHEBI:30616"/>
        <dbReference type="ChEBI" id="CHEBI:33019"/>
        <dbReference type="ChEBI" id="CHEBI:58017"/>
        <dbReference type="ChEBI" id="CHEBI:73183"/>
        <dbReference type="EC" id="2.4.2.17"/>
    </reaction>
</comment>
<keyword evidence="11" id="KW-0547">Nucleotide-binding</keyword>
<dbReference type="SUPFAM" id="SSF53850">
    <property type="entry name" value="Periplasmic binding protein-like II"/>
    <property type="match status" value="1"/>
</dbReference>
<dbReference type="NCBIfam" id="TIGR00070">
    <property type="entry name" value="hisG"/>
    <property type="match status" value="1"/>
</dbReference>
<dbReference type="Pfam" id="PF01634">
    <property type="entry name" value="HisG"/>
    <property type="match status" value="1"/>
</dbReference>
<dbReference type="InterPro" id="IPR013115">
    <property type="entry name" value="HisG_C"/>
</dbReference>
<dbReference type="GO" id="GO:0003879">
    <property type="term" value="F:ATP phosphoribosyltransferase activity"/>
    <property type="evidence" value="ECO:0007669"/>
    <property type="project" value="UniProtKB-EC"/>
</dbReference>
<keyword evidence="11" id="KW-0460">Magnesium</keyword>
<evidence type="ECO:0000256" key="6">
    <source>
        <dbReference type="ARBA" id="ARBA00022605"/>
    </source>
</evidence>
<evidence type="ECO:0000256" key="3">
    <source>
        <dbReference type="ARBA" id="ARBA00007955"/>
    </source>
</evidence>
<dbReference type="EC" id="2.4.2.17" evidence="4 11"/>
<evidence type="ECO:0000256" key="7">
    <source>
        <dbReference type="ARBA" id="ARBA00022676"/>
    </source>
</evidence>
<comment type="function">
    <text evidence="10 11">Catalyzes the condensation of ATP and 5-phosphoribose 1-diphosphate to form N'-(5'-phosphoribosyl)-ATP (PR-ATP). Has a crucial role in the pathway because the rate of histidine biosynthesis seems to be controlled primarily by regulation of HisG enzymatic activity.</text>
</comment>
<keyword evidence="11" id="KW-0067">ATP-binding</keyword>
<dbReference type="PANTHER" id="PTHR21403">
    <property type="entry name" value="ATP PHOSPHORIBOSYLTRANSFERASE ATP-PRTASE"/>
    <property type="match status" value="1"/>
</dbReference>
<evidence type="ECO:0000256" key="9">
    <source>
        <dbReference type="ARBA" id="ARBA00023102"/>
    </source>
</evidence>
<feature type="domain" description="ATP phosphoribosyltransferase catalytic" evidence="12">
    <location>
        <begin position="55"/>
        <end position="218"/>
    </location>
</feature>
<dbReference type="InterPro" id="IPR018198">
    <property type="entry name" value="ATP_PRibTrfase_CS"/>
</dbReference>
<evidence type="ECO:0000256" key="4">
    <source>
        <dbReference type="ARBA" id="ARBA00011946"/>
    </source>
</evidence>
<organism evidence="14 15">
    <name type="scientific">Steroidobacter gossypii</name>
    <dbReference type="NCBI Taxonomy" id="2805490"/>
    <lineage>
        <taxon>Bacteria</taxon>
        <taxon>Pseudomonadati</taxon>
        <taxon>Pseudomonadota</taxon>
        <taxon>Gammaproteobacteria</taxon>
        <taxon>Steroidobacterales</taxon>
        <taxon>Steroidobacteraceae</taxon>
        <taxon>Steroidobacter</taxon>
    </lineage>
</organism>
<dbReference type="HAMAP" id="MF_00079">
    <property type="entry name" value="HisG_Long"/>
    <property type="match status" value="1"/>
</dbReference>
<evidence type="ECO:0000313" key="14">
    <source>
        <dbReference type="EMBL" id="MBM0105700.1"/>
    </source>
</evidence>
<dbReference type="InterPro" id="IPR015867">
    <property type="entry name" value="N-reg_PII/ATP_PRibTrfase_C"/>
</dbReference>
<sequence>MIDKATRLKVALQKSGRLTENSLDLMVRCGLKYSRGKDQLMCYGENMPLDLLFVRDDDIPDLVQQDVCDLGIVGLNVIEEKRLAFQAKGVQPLFEQLMMLDYGRCRLSIAVPDGVEYKDARSLHGKRIATTYPNILARYLRQRDVQAEIVTLSGAVEIAPRLGRADFICDLVSTGSTLLANHLWEAETILESQAAIISTPVPVSAEKQDWIRRIRLRIDGVQQVKESKYIMLHAPRSKLADIRKLLPGSESPTIVPLDGTGDKVAVHAVCRENVFWETLESLQSAGASAILVLPVEKMLA</sequence>
<keyword evidence="11" id="KW-0963">Cytoplasm</keyword>
<comment type="caution">
    <text evidence="14">The sequence shown here is derived from an EMBL/GenBank/DDBJ whole genome shotgun (WGS) entry which is preliminary data.</text>
</comment>
<dbReference type="InterPro" id="IPR011322">
    <property type="entry name" value="N-reg_PII-like_a/b"/>
</dbReference>
<name>A0ABS1WXJ3_9GAMM</name>
<keyword evidence="15" id="KW-1185">Reference proteome</keyword>
<dbReference type="InterPro" id="IPR013820">
    <property type="entry name" value="ATP_PRibTrfase_cat"/>
</dbReference>
<evidence type="ECO:0000259" key="13">
    <source>
        <dbReference type="Pfam" id="PF08029"/>
    </source>
</evidence>
<dbReference type="NCBIfam" id="TIGR03455">
    <property type="entry name" value="HisG_C-term"/>
    <property type="match status" value="1"/>
</dbReference>
<evidence type="ECO:0000256" key="8">
    <source>
        <dbReference type="ARBA" id="ARBA00022679"/>
    </source>
</evidence>
<dbReference type="PANTHER" id="PTHR21403:SF8">
    <property type="entry name" value="ATP PHOSPHORIBOSYLTRANSFERASE"/>
    <property type="match status" value="1"/>
</dbReference>
<comment type="pathway">
    <text evidence="2 11">Amino-acid biosynthesis; L-histidine biosynthesis; L-histidine from 5-phospho-alpha-D-ribose 1-diphosphate: step 1/9.</text>
</comment>
<comment type="activity regulation">
    <text evidence="11">Feedback inhibited by histidine.</text>
</comment>
<dbReference type="Gene3D" id="3.30.70.120">
    <property type="match status" value="1"/>
</dbReference>
<keyword evidence="8 11" id="KW-0808">Transferase</keyword>
<feature type="domain" description="Histidine biosynthesis HisG C-terminal" evidence="13">
    <location>
        <begin position="226"/>
        <end position="297"/>
    </location>
</feature>
<proteinExistence type="inferred from homology"/>
<keyword evidence="7 11" id="KW-0328">Glycosyltransferase</keyword>
<evidence type="ECO:0000256" key="10">
    <source>
        <dbReference type="ARBA" id="ARBA00024861"/>
    </source>
</evidence>
<evidence type="ECO:0000256" key="11">
    <source>
        <dbReference type="HAMAP-Rule" id="MF_00079"/>
    </source>
</evidence>
<comment type="cofactor">
    <cofactor evidence="11">
        <name>Mg(2+)</name>
        <dbReference type="ChEBI" id="CHEBI:18420"/>
    </cofactor>
</comment>
<evidence type="ECO:0000313" key="15">
    <source>
        <dbReference type="Proteomes" id="UP000661077"/>
    </source>
</evidence>
<protein>
    <recommendedName>
        <fullName evidence="5 11">ATP phosphoribosyltransferase</fullName>
        <shortName evidence="11">ATP-PRT</shortName>
        <shortName evidence="11">ATP-PRTase</shortName>
        <ecNumber evidence="4 11">2.4.2.17</ecNumber>
    </recommendedName>
</protein>
<dbReference type="Proteomes" id="UP000661077">
    <property type="component" value="Unassembled WGS sequence"/>
</dbReference>
<dbReference type="SUPFAM" id="SSF54913">
    <property type="entry name" value="GlnB-like"/>
    <property type="match status" value="1"/>
</dbReference>
<evidence type="ECO:0000259" key="12">
    <source>
        <dbReference type="Pfam" id="PF01634"/>
    </source>
</evidence>
<comment type="subcellular location">
    <subcellularLocation>
        <location evidence="11">Cytoplasm</location>
    </subcellularLocation>
</comment>
<dbReference type="Pfam" id="PF08029">
    <property type="entry name" value="HisG_C"/>
    <property type="match status" value="1"/>
</dbReference>
<dbReference type="PROSITE" id="PS01316">
    <property type="entry name" value="ATP_P_PHORIBOSYLTR"/>
    <property type="match status" value="1"/>
</dbReference>
<keyword evidence="9 11" id="KW-0368">Histidine biosynthesis</keyword>
<evidence type="ECO:0000256" key="2">
    <source>
        <dbReference type="ARBA" id="ARBA00004667"/>
    </source>
</evidence>
<gene>
    <name evidence="11" type="primary">hisG</name>
    <name evidence="14" type="ORF">JM946_13125</name>
</gene>
<keyword evidence="11" id="KW-0479">Metal-binding</keyword>
<accession>A0ABS1WXJ3</accession>